<evidence type="ECO:0000256" key="2">
    <source>
        <dbReference type="ARBA" id="ARBA00023043"/>
    </source>
</evidence>
<dbReference type="Pfam" id="PF13857">
    <property type="entry name" value="Ank_5"/>
    <property type="match status" value="1"/>
</dbReference>
<proteinExistence type="predicted"/>
<dbReference type="EMBL" id="KZ301975">
    <property type="protein sequence ID" value="PFH53049.1"/>
    <property type="molecule type" value="Genomic_DNA"/>
</dbReference>
<evidence type="ECO:0000313" key="6">
    <source>
        <dbReference type="Proteomes" id="UP000242287"/>
    </source>
</evidence>
<keyword evidence="2 3" id="KW-0040">ANK repeat</keyword>
<dbReference type="PROSITE" id="PS50088">
    <property type="entry name" value="ANK_REPEAT"/>
    <property type="match status" value="1"/>
</dbReference>
<evidence type="ECO:0000256" key="3">
    <source>
        <dbReference type="PROSITE-ProRule" id="PRU00023"/>
    </source>
</evidence>
<dbReference type="InterPro" id="IPR036770">
    <property type="entry name" value="Ankyrin_rpt-contain_sf"/>
</dbReference>
<feature type="region of interest" description="Disordered" evidence="4">
    <location>
        <begin position="188"/>
        <end position="219"/>
    </location>
</feature>
<dbReference type="Proteomes" id="UP000242287">
    <property type="component" value="Unassembled WGS sequence"/>
</dbReference>
<feature type="repeat" description="ANK" evidence="3">
    <location>
        <begin position="37"/>
        <end position="69"/>
    </location>
</feature>
<protein>
    <submittedName>
        <fullName evidence="5">Uncharacterized protein</fullName>
    </submittedName>
</protein>
<reference evidence="5 6" key="1">
    <citation type="submission" date="2014-02" db="EMBL/GenBank/DDBJ databases">
        <title>Transposable element dynamics among asymbiotic and ectomycorrhizal Amanita fungi.</title>
        <authorList>
            <consortium name="DOE Joint Genome Institute"/>
            <person name="Hess J."/>
            <person name="Skrede I."/>
            <person name="Wolfe B."/>
            <person name="LaButti K."/>
            <person name="Ohm R.A."/>
            <person name="Grigoriev I.V."/>
            <person name="Pringle A."/>
        </authorList>
    </citation>
    <scope>NUCLEOTIDE SEQUENCE [LARGE SCALE GENOMIC DNA]</scope>
    <source>
        <strain evidence="5 6">SKay4041</strain>
    </source>
</reference>
<sequence>MARLPKNIWVAAGDGDINRVRELVDYHSFSPNVPDEHTYTPMHAAASYGQLDVLRYLISRGGNINITDADGDTPLYTVENIETARFLIQHGAIVDHRNNEGISPIEYLQEDYPAVANYLLSLTSSTVNSVAVPAQPSQHHQEAVSEELTSQLMASVHDIMQRAEEEGRDPEEELRQVIGRTVVDSIVTGYGMTTREGENRGEEMDDSPSKRSRGDDSTG</sequence>
<keyword evidence="6" id="KW-1185">Reference proteome</keyword>
<dbReference type="OrthoDB" id="19174at2759"/>
<organism evidence="5 6">
    <name type="scientific">Amanita thiersii Skay4041</name>
    <dbReference type="NCBI Taxonomy" id="703135"/>
    <lineage>
        <taxon>Eukaryota</taxon>
        <taxon>Fungi</taxon>
        <taxon>Dikarya</taxon>
        <taxon>Basidiomycota</taxon>
        <taxon>Agaricomycotina</taxon>
        <taxon>Agaricomycetes</taxon>
        <taxon>Agaricomycetidae</taxon>
        <taxon>Agaricales</taxon>
        <taxon>Pluteineae</taxon>
        <taxon>Amanitaceae</taxon>
        <taxon>Amanita</taxon>
    </lineage>
</organism>
<dbReference type="InterPro" id="IPR002110">
    <property type="entry name" value="Ankyrin_rpt"/>
</dbReference>
<dbReference type="PANTHER" id="PTHR24171">
    <property type="entry name" value="ANKYRIN REPEAT DOMAIN-CONTAINING PROTEIN 39-RELATED"/>
    <property type="match status" value="1"/>
</dbReference>
<dbReference type="STRING" id="703135.A0A2A9NR82"/>
<dbReference type="Gene3D" id="1.25.40.20">
    <property type="entry name" value="Ankyrin repeat-containing domain"/>
    <property type="match status" value="1"/>
</dbReference>
<keyword evidence="1" id="KW-0677">Repeat</keyword>
<evidence type="ECO:0000313" key="5">
    <source>
        <dbReference type="EMBL" id="PFH53049.1"/>
    </source>
</evidence>
<dbReference type="PANTHER" id="PTHR24171:SF8">
    <property type="entry name" value="BRCA1-ASSOCIATED RING DOMAIN PROTEIN 1"/>
    <property type="match status" value="1"/>
</dbReference>
<dbReference type="PROSITE" id="PS50297">
    <property type="entry name" value="ANK_REP_REGION"/>
    <property type="match status" value="1"/>
</dbReference>
<feature type="compositionally biased region" description="Basic and acidic residues" evidence="4">
    <location>
        <begin position="195"/>
        <end position="219"/>
    </location>
</feature>
<dbReference type="GO" id="GO:0004842">
    <property type="term" value="F:ubiquitin-protein transferase activity"/>
    <property type="evidence" value="ECO:0007669"/>
    <property type="project" value="TreeGrafter"/>
</dbReference>
<evidence type="ECO:0000256" key="4">
    <source>
        <dbReference type="SAM" id="MobiDB-lite"/>
    </source>
</evidence>
<accession>A0A2A9NR82</accession>
<dbReference type="SUPFAM" id="SSF48403">
    <property type="entry name" value="Ankyrin repeat"/>
    <property type="match status" value="1"/>
</dbReference>
<dbReference type="SMART" id="SM00248">
    <property type="entry name" value="ANK"/>
    <property type="match status" value="2"/>
</dbReference>
<name>A0A2A9NR82_9AGAR</name>
<gene>
    <name evidence="5" type="ORF">AMATHDRAFT_79225</name>
</gene>
<evidence type="ECO:0000256" key="1">
    <source>
        <dbReference type="ARBA" id="ARBA00022737"/>
    </source>
</evidence>
<dbReference type="GO" id="GO:0085020">
    <property type="term" value="P:protein K6-linked ubiquitination"/>
    <property type="evidence" value="ECO:0007669"/>
    <property type="project" value="TreeGrafter"/>
</dbReference>
<dbReference type="AlphaFoldDB" id="A0A2A9NR82"/>